<evidence type="ECO:0000313" key="2">
    <source>
        <dbReference type="Proteomes" id="UP000027586"/>
    </source>
</evidence>
<dbReference type="Proteomes" id="UP000027586">
    <property type="component" value="Unassembled WGS sequence"/>
</dbReference>
<proteinExistence type="predicted"/>
<dbReference type="InterPro" id="IPR036872">
    <property type="entry name" value="CH_dom_sf"/>
</dbReference>
<accession>A0A068RXP3</accession>
<comment type="caution">
    <text evidence="1">The sequence shown here is derived from an EMBL/GenBank/DDBJ whole genome shotgun (WGS) entry which is preliminary data.</text>
</comment>
<sequence>MASSGAINSHPSPVRIARSKSGADLLFDKMKQDKLQHDEQAAVDFLNEILDDHASITCGNLHDELKDGVLLCK</sequence>
<dbReference type="AlphaFoldDB" id="A0A068RXP3"/>
<name>A0A068RXP3_9FUNG</name>
<evidence type="ECO:0008006" key="3">
    <source>
        <dbReference type="Google" id="ProtNLM"/>
    </source>
</evidence>
<protein>
    <recommendedName>
        <fullName evidence="3">Calponin-homology (CH) domain-containing protein</fullName>
    </recommendedName>
</protein>
<keyword evidence="2" id="KW-1185">Reference proteome</keyword>
<evidence type="ECO:0000313" key="1">
    <source>
        <dbReference type="EMBL" id="CDH54377.1"/>
    </source>
</evidence>
<gene>
    <name evidence="1" type="ORF">LCOR_05625.1</name>
</gene>
<dbReference type="EMBL" id="CBTN010000022">
    <property type="protein sequence ID" value="CDH54377.1"/>
    <property type="molecule type" value="Genomic_DNA"/>
</dbReference>
<dbReference type="OrthoDB" id="21595at2759"/>
<dbReference type="Gene3D" id="1.10.418.10">
    <property type="entry name" value="Calponin-like domain"/>
    <property type="match status" value="1"/>
</dbReference>
<organism evidence="1 2">
    <name type="scientific">Lichtheimia corymbifera JMRC:FSU:9682</name>
    <dbReference type="NCBI Taxonomy" id="1263082"/>
    <lineage>
        <taxon>Eukaryota</taxon>
        <taxon>Fungi</taxon>
        <taxon>Fungi incertae sedis</taxon>
        <taxon>Mucoromycota</taxon>
        <taxon>Mucoromycotina</taxon>
        <taxon>Mucoromycetes</taxon>
        <taxon>Mucorales</taxon>
        <taxon>Lichtheimiaceae</taxon>
        <taxon>Lichtheimia</taxon>
    </lineage>
</organism>
<dbReference type="VEuPathDB" id="FungiDB:LCOR_05625.1"/>
<reference evidence="1" key="1">
    <citation type="submission" date="2013-08" db="EMBL/GenBank/DDBJ databases">
        <title>Gene expansion shapes genome architecture in the human pathogen Lichtheimia corymbifera: an evolutionary genomics analysis in the ancient terrestrial Mucorales (Mucoromycotina).</title>
        <authorList>
            <person name="Schwartze V.U."/>
            <person name="Winter S."/>
            <person name="Shelest E."/>
            <person name="Marcet-Houben M."/>
            <person name="Horn F."/>
            <person name="Wehner S."/>
            <person name="Hoffmann K."/>
            <person name="Riege K."/>
            <person name="Sammeth M."/>
            <person name="Nowrousian M."/>
            <person name="Valiante V."/>
            <person name="Linde J."/>
            <person name="Jacobsen I.D."/>
            <person name="Marz M."/>
            <person name="Brakhage A.A."/>
            <person name="Gabaldon T."/>
            <person name="Bocker S."/>
            <person name="Voigt K."/>
        </authorList>
    </citation>
    <scope>NUCLEOTIDE SEQUENCE [LARGE SCALE GENOMIC DNA]</scope>
    <source>
        <strain evidence="1">FSU 9682</strain>
    </source>
</reference>
<dbReference type="SUPFAM" id="SSF47576">
    <property type="entry name" value="Calponin-homology domain, CH-domain"/>
    <property type="match status" value="1"/>
</dbReference>